<keyword evidence="2" id="KW-0732">Signal</keyword>
<dbReference type="InterPro" id="IPR008309">
    <property type="entry name" value="YdbL"/>
</dbReference>
<sequence>MNICKKATLALFSVGLSFSVFALNLDQAIDSLSQAKAQGIVGEQSDGYLGVVKNEGNASEIAQLINQARKEQYQKVSAESNVPLSEVEKKAGSKAQEKTPAGQYIKRQGQWLKK</sequence>
<dbReference type="STRING" id="1798183.GA0061080_102811"/>
<reference evidence="4" key="1">
    <citation type="submission" date="2016-08" db="EMBL/GenBank/DDBJ databases">
        <authorList>
            <person name="Varghese N."/>
            <person name="Submissions Spin"/>
        </authorList>
    </citation>
    <scope>NUCLEOTIDE SEQUENCE [LARGE SCALE GENOMIC DNA]</scope>
    <source>
        <strain evidence="4">R-53144</strain>
    </source>
</reference>
<dbReference type="Pfam" id="PF07027">
    <property type="entry name" value="DUF1318"/>
    <property type="match status" value="1"/>
</dbReference>
<gene>
    <name evidence="3" type="ORF">GA0061080_102811</name>
</gene>
<feature type="compositionally biased region" description="Basic and acidic residues" evidence="1">
    <location>
        <begin position="86"/>
        <end position="97"/>
    </location>
</feature>
<feature type="chain" id="PRO_5008689612" description="DUF1318 domain-containing protein" evidence="2">
    <location>
        <begin position="23"/>
        <end position="114"/>
    </location>
</feature>
<evidence type="ECO:0000256" key="2">
    <source>
        <dbReference type="SAM" id="SignalP"/>
    </source>
</evidence>
<name>A0A1C4C1J4_9GAMM</name>
<evidence type="ECO:0008006" key="5">
    <source>
        <dbReference type="Google" id="ProtNLM"/>
    </source>
</evidence>
<accession>A0A1C4C1J4</accession>
<proteinExistence type="predicted"/>
<dbReference type="RefSeq" id="WP_091123911.1">
    <property type="nucleotide sequence ID" value="NZ_FMBA01000028.1"/>
</dbReference>
<dbReference type="PIRSF" id="PIRSF025560">
    <property type="entry name" value="UCP025560"/>
    <property type="match status" value="1"/>
</dbReference>
<evidence type="ECO:0000313" key="4">
    <source>
        <dbReference type="Proteomes" id="UP000199698"/>
    </source>
</evidence>
<dbReference type="Proteomes" id="UP000199698">
    <property type="component" value="Unassembled WGS sequence"/>
</dbReference>
<organism evidence="3 4">
    <name type="scientific">Gilliamella intestini</name>
    <dbReference type="NCBI Taxonomy" id="1798183"/>
    <lineage>
        <taxon>Bacteria</taxon>
        <taxon>Pseudomonadati</taxon>
        <taxon>Pseudomonadota</taxon>
        <taxon>Gammaproteobacteria</taxon>
        <taxon>Orbales</taxon>
        <taxon>Orbaceae</taxon>
        <taxon>Gilliamella</taxon>
    </lineage>
</organism>
<dbReference type="EMBL" id="FMBA01000028">
    <property type="protein sequence ID" value="SCC12965.1"/>
    <property type="molecule type" value="Genomic_DNA"/>
</dbReference>
<dbReference type="AlphaFoldDB" id="A0A1C4C1J4"/>
<dbReference type="OrthoDB" id="9798130at2"/>
<keyword evidence="4" id="KW-1185">Reference proteome</keyword>
<protein>
    <recommendedName>
        <fullName evidence="5">DUF1318 domain-containing protein</fullName>
    </recommendedName>
</protein>
<feature type="region of interest" description="Disordered" evidence="1">
    <location>
        <begin position="79"/>
        <end position="114"/>
    </location>
</feature>
<evidence type="ECO:0000256" key="1">
    <source>
        <dbReference type="SAM" id="MobiDB-lite"/>
    </source>
</evidence>
<feature type="signal peptide" evidence="2">
    <location>
        <begin position="1"/>
        <end position="22"/>
    </location>
</feature>
<evidence type="ECO:0000313" key="3">
    <source>
        <dbReference type="EMBL" id="SCC12965.1"/>
    </source>
</evidence>